<feature type="region of interest" description="Disordered" evidence="1">
    <location>
        <begin position="107"/>
        <end position="228"/>
    </location>
</feature>
<dbReference type="PROSITE" id="PS51505">
    <property type="entry name" value="SCA7"/>
    <property type="match status" value="1"/>
</dbReference>
<gene>
    <name evidence="5" type="primary">LOC103367894</name>
</gene>
<protein>
    <submittedName>
        <fullName evidence="3 5">Ataxin-7-like protein 2</fullName>
    </submittedName>
</protein>
<organism evidence="3">
    <name type="scientific">Stegastes partitus</name>
    <name type="common">bicolor damselfish</name>
    <dbReference type="NCBI Taxonomy" id="144197"/>
    <lineage>
        <taxon>Eukaryota</taxon>
        <taxon>Metazoa</taxon>
        <taxon>Chordata</taxon>
        <taxon>Craniata</taxon>
        <taxon>Vertebrata</taxon>
        <taxon>Euteleostomi</taxon>
        <taxon>Actinopterygii</taxon>
        <taxon>Neopterygii</taxon>
        <taxon>Teleostei</taxon>
        <taxon>Neoteleostei</taxon>
        <taxon>Acanthomorphata</taxon>
        <taxon>Ovalentaria</taxon>
        <taxon>Pomacentridae</taxon>
        <taxon>Stegastes</taxon>
    </lineage>
</organism>
<feature type="domain" description="SCA7" evidence="2">
    <location>
        <begin position="234"/>
        <end position="301"/>
    </location>
</feature>
<evidence type="ECO:0000313" key="5">
    <source>
        <dbReference type="RefSeq" id="XP_008294301.1"/>
    </source>
</evidence>
<keyword evidence="4" id="KW-1185">Reference proteome</keyword>
<reference evidence="3" key="1">
    <citation type="submission" date="2023-09" db="UniProtKB">
        <authorList>
            <consortium name="Ensembl"/>
        </authorList>
    </citation>
    <scope>IDENTIFICATION</scope>
</reference>
<reference evidence="5" key="2">
    <citation type="submission" date="2025-04" db="UniProtKB">
        <authorList>
            <consortium name="RefSeq"/>
        </authorList>
    </citation>
    <scope>IDENTIFICATION</scope>
</reference>
<accession>A0A3B4ZBA9</accession>
<evidence type="ECO:0000313" key="4">
    <source>
        <dbReference type="Proteomes" id="UP000694891"/>
    </source>
</evidence>
<feature type="compositionally biased region" description="Low complexity" evidence="1">
    <location>
        <begin position="642"/>
        <end position="653"/>
    </location>
</feature>
<dbReference type="Proteomes" id="UP000694891">
    <property type="component" value="Unplaced"/>
</dbReference>
<dbReference type="PANTHER" id="PTHR15117">
    <property type="entry name" value="ATAXIN 7 RELATED"/>
    <property type="match status" value="1"/>
</dbReference>
<feature type="compositionally biased region" description="Polar residues" evidence="1">
    <location>
        <begin position="564"/>
        <end position="576"/>
    </location>
</feature>
<dbReference type="InterPro" id="IPR052237">
    <property type="entry name" value="Ataxin-7-like_regulator"/>
</dbReference>
<sequence>MAALDRRNPNLDDFVGLNWSCWADRVNISSSDAGSSDEDNKNGMSRSETMTLRKEDMHIYGHCPAHDDFYLVMCSHCDQVVKPQAFEKHCERWHGAVMKKCAQSSAVAPQQRPFPGRASSSVSSCTEKQKDGRCYEGSAMSSAASPAHQHKLAKAHKETVSLSSVKFPEENPPLPHQSSSTTRPSVPPWHSAPLPPGNSSSSTSLSDRPSVQKSAAGQSAESLRGMRTYSRIYKNNNKKECELNKPCKVLDPERKKPSSRELICNTDSIHQQQKSPAKTKTADHLAAEKTTASAGLEVEQLLDKSKHKEKHLEAFEEKISAQGSKYNFNSNCHILRSKNPSESFPEGKGNNTVKVEVQPPYPFNQSLLSSEDSDEDEREESTNLPATPWHPKPLGLCTFGCRTLGCSIFTFDRRLHHLRFALSAMLERHVSAHLWKKMPQVSSGLRSRHVTPSTIGTPVRAGDRPSKSAGSLCLESTSLGPLETKSSQQNSRSTKPPYSSTSASLGSGRRRNPAERPSKAQLKEVELMQDASAAHRAAKLLHSGEDKSCRFIRDPPLHEKSQPHAPSSQGPASGTFSHGKKPCPPLLLKPAERQLTVLEKCSPLPAPTHRSPRSRGKPPAVQQKVGGYDCKSTTQKRKRSSESLPLSSSISRSAKYKCLSSPSHSSLVSWKGENIEDVLAWGLEKRSDP</sequence>
<dbReference type="Pfam" id="PF08313">
    <property type="entry name" value="SCA7"/>
    <property type="match status" value="1"/>
</dbReference>
<feature type="compositionally biased region" description="Polar residues" evidence="1">
    <location>
        <begin position="474"/>
        <end position="505"/>
    </location>
</feature>
<feature type="compositionally biased region" description="Low complexity" evidence="1">
    <location>
        <begin position="197"/>
        <end position="209"/>
    </location>
</feature>
<dbReference type="GeneTree" id="ENSGT00940000159736"/>
<evidence type="ECO:0000259" key="2">
    <source>
        <dbReference type="PROSITE" id="PS51505"/>
    </source>
</evidence>
<dbReference type="AlphaFoldDB" id="A0A3B4ZBA9"/>
<dbReference type="OrthoDB" id="21678at2759"/>
<dbReference type="CTD" id="436928"/>
<feature type="compositionally biased region" description="Basic and acidic residues" evidence="1">
    <location>
        <begin position="549"/>
        <end position="562"/>
    </location>
</feature>
<evidence type="ECO:0000256" key="1">
    <source>
        <dbReference type="SAM" id="MobiDB-lite"/>
    </source>
</evidence>
<dbReference type="STRING" id="144197.ENSSPAP00000006088"/>
<evidence type="ECO:0000313" key="3">
    <source>
        <dbReference type="Ensembl" id="ENSSPAP00000006088.1"/>
    </source>
</evidence>
<dbReference type="InterPro" id="IPR013243">
    <property type="entry name" value="SCA7_dom"/>
</dbReference>
<feature type="region of interest" description="Disordered" evidence="1">
    <location>
        <begin position="357"/>
        <end position="387"/>
    </location>
</feature>
<feature type="compositionally biased region" description="Polar residues" evidence="1">
    <location>
        <begin position="211"/>
        <end position="221"/>
    </location>
</feature>
<feature type="compositionally biased region" description="Polar residues" evidence="1">
    <location>
        <begin position="440"/>
        <end position="456"/>
    </location>
</feature>
<dbReference type="RefSeq" id="XP_008294301.1">
    <property type="nucleotide sequence ID" value="XM_008296079.1"/>
</dbReference>
<dbReference type="Ensembl" id="ENSSPAT00000006210.1">
    <property type="protein sequence ID" value="ENSSPAP00000006088.1"/>
    <property type="gene ID" value="ENSSPAG00000004696.1"/>
</dbReference>
<dbReference type="PANTHER" id="PTHR15117:SF5">
    <property type="entry name" value="ATAXIN-7-LIKE PROTEIN 2"/>
    <property type="match status" value="1"/>
</dbReference>
<name>A0A3B4ZBA9_9TELE</name>
<proteinExistence type="predicted"/>
<feature type="region of interest" description="Disordered" evidence="1">
    <location>
        <begin position="440"/>
        <end position="518"/>
    </location>
</feature>
<feature type="region of interest" description="Disordered" evidence="1">
    <location>
        <begin position="549"/>
        <end position="653"/>
    </location>
</feature>